<sequence>MKELSALSIERTLVLFTRLNIRSTADLVGIHKDSPPALGAWIQGQHRLVLKNAIPVNHASENGDKHQRNDTQGAFDQDQGSPMRDHQIDCNSEEARNPQPAAPEEPNFVMKRIVIFSRNARARDIHRLQLPSMESCCGSPILPWSLEHTTEENSHKLKGASDGDLCSKSQESGGHIVVYVFRTHNHTLVDQEVRRHNLLRTIGDLRTDLALLPENKNLPPSNIRPVTS</sequence>
<gene>
    <name evidence="2" type="ORF">AYI70_g10136</name>
</gene>
<dbReference type="EMBL" id="LSSN01004862">
    <property type="protein sequence ID" value="OMJ10751.1"/>
    <property type="molecule type" value="Genomic_DNA"/>
</dbReference>
<organism evidence="2 3">
    <name type="scientific">Smittium culicis</name>
    <dbReference type="NCBI Taxonomy" id="133412"/>
    <lineage>
        <taxon>Eukaryota</taxon>
        <taxon>Fungi</taxon>
        <taxon>Fungi incertae sedis</taxon>
        <taxon>Zoopagomycota</taxon>
        <taxon>Kickxellomycotina</taxon>
        <taxon>Harpellomycetes</taxon>
        <taxon>Harpellales</taxon>
        <taxon>Legeriomycetaceae</taxon>
        <taxon>Smittium</taxon>
    </lineage>
</organism>
<accession>A0A1R1X7Y0</accession>
<feature type="region of interest" description="Disordered" evidence="1">
    <location>
        <begin position="59"/>
        <end position="104"/>
    </location>
</feature>
<evidence type="ECO:0000313" key="3">
    <source>
        <dbReference type="Proteomes" id="UP000187283"/>
    </source>
</evidence>
<proteinExistence type="predicted"/>
<name>A0A1R1X7Y0_9FUNG</name>
<feature type="compositionally biased region" description="Basic and acidic residues" evidence="1">
    <location>
        <begin position="83"/>
        <end position="96"/>
    </location>
</feature>
<dbReference type="AlphaFoldDB" id="A0A1R1X7Y0"/>
<feature type="compositionally biased region" description="Polar residues" evidence="1">
    <location>
        <begin position="70"/>
        <end position="80"/>
    </location>
</feature>
<comment type="caution">
    <text evidence="2">The sequence shown here is derived from an EMBL/GenBank/DDBJ whole genome shotgun (WGS) entry which is preliminary data.</text>
</comment>
<evidence type="ECO:0000256" key="1">
    <source>
        <dbReference type="SAM" id="MobiDB-lite"/>
    </source>
</evidence>
<keyword evidence="3" id="KW-1185">Reference proteome</keyword>
<protein>
    <submittedName>
        <fullName evidence="2">Uncharacterized protein</fullName>
    </submittedName>
</protein>
<reference evidence="2 3" key="1">
    <citation type="submission" date="2017-01" db="EMBL/GenBank/DDBJ databases">
        <authorList>
            <person name="Mah S.A."/>
            <person name="Swanson W.J."/>
            <person name="Moy G.W."/>
            <person name="Vacquier V.D."/>
        </authorList>
    </citation>
    <scope>NUCLEOTIDE SEQUENCE [LARGE SCALE GENOMIC DNA]</scope>
    <source>
        <strain evidence="2 3">GSMNP</strain>
    </source>
</reference>
<dbReference type="Proteomes" id="UP000187283">
    <property type="component" value="Unassembled WGS sequence"/>
</dbReference>
<evidence type="ECO:0000313" key="2">
    <source>
        <dbReference type="EMBL" id="OMJ10751.1"/>
    </source>
</evidence>